<dbReference type="Gene3D" id="3.40.50.300">
    <property type="entry name" value="P-loop containing nucleotide triphosphate hydrolases"/>
    <property type="match status" value="1"/>
</dbReference>
<evidence type="ECO:0000313" key="3">
    <source>
        <dbReference type="EMBL" id="KAF2849507.1"/>
    </source>
</evidence>
<organism evidence="3 4">
    <name type="scientific">Plenodomus tracheiphilus IPT5</name>
    <dbReference type="NCBI Taxonomy" id="1408161"/>
    <lineage>
        <taxon>Eukaryota</taxon>
        <taxon>Fungi</taxon>
        <taxon>Dikarya</taxon>
        <taxon>Ascomycota</taxon>
        <taxon>Pezizomycotina</taxon>
        <taxon>Dothideomycetes</taxon>
        <taxon>Pleosporomycetidae</taxon>
        <taxon>Pleosporales</taxon>
        <taxon>Pleosporineae</taxon>
        <taxon>Leptosphaeriaceae</taxon>
        <taxon>Plenodomus</taxon>
    </lineage>
</organism>
<reference evidence="3" key="1">
    <citation type="submission" date="2020-01" db="EMBL/GenBank/DDBJ databases">
        <authorList>
            <consortium name="DOE Joint Genome Institute"/>
            <person name="Haridas S."/>
            <person name="Albert R."/>
            <person name="Binder M."/>
            <person name="Bloem J."/>
            <person name="Labutti K."/>
            <person name="Salamov A."/>
            <person name="Andreopoulos B."/>
            <person name="Baker S.E."/>
            <person name="Barry K."/>
            <person name="Bills G."/>
            <person name="Bluhm B.H."/>
            <person name="Cannon C."/>
            <person name="Castanera R."/>
            <person name="Culley D.E."/>
            <person name="Daum C."/>
            <person name="Ezra D."/>
            <person name="Gonzalez J.B."/>
            <person name="Henrissat B."/>
            <person name="Kuo A."/>
            <person name="Liang C."/>
            <person name="Lipzen A."/>
            <person name="Lutzoni F."/>
            <person name="Magnuson J."/>
            <person name="Mondo S."/>
            <person name="Nolan M."/>
            <person name="Ohm R."/>
            <person name="Pangilinan J."/>
            <person name="Park H.-J."/>
            <person name="Ramirez L."/>
            <person name="Alfaro M."/>
            <person name="Sun H."/>
            <person name="Tritt A."/>
            <person name="Yoshinaga Y."/>
            <person name="Zwiers L.-H."/>
            <person name="Turgeon B.G."/>
            <person name="Goodwin S.B."/>
            <person name="Spatafora J.W."/>
            <person name="Crous P.W."/>
            <person name="Grigoriev I.V."/>
        </authorList>
    </citation>
    <scope>NUCLEOTIDE SEQUENCE</scope>
    <source>
        <strain evidence="3">IPT5</strain>
    </source>
</reference>
<dbReference type="PANTHER" id="PTHR10039">
    <property type="entry name" value="AMELOGENIN"/>
    <property type="match status" value="1"/>
</dbReference>
<evidence type="ECO:0000256" key="1">
    <source>
        <dbReference type="ARBA" id="ARBA00022737"/>
    </source>
</evidence>
<dbReference type="InterPro" id="IPR029058">
    <property type="entry name" value="AB_hydrolase_fold"/>
</dbReference>
<dbReference type="InterPro" id="IPR056884">
    <property type="entry name" value="NPHP3-like_N"/>
</dbReference>
<evidence type="ECO:0000259" key="2">
    <source>
        <dbReference type="PROSITE" id="PS50837"/>
    </source>
</evidence>
<feature type="domain" description="NACHT" evidence="2">
    <location>
        <begin position="396"/>
        <end position="552"/>
    </location>
</feature>
<dbReference type="InterPro" id="IPR056693">
    <property type="entry name" value="DUF7791"/>
</dbReference>
<protein>
    <recommendedName>
        <fullName evidence="2">NACHT domain-containing protein</fullName>
    </recommendedName>
</protein>
<dbReference type="AlphaFoldDB" id="A0A6A7B497"/>
<dbReference type="SUPFAM" id="SSF52540">
    <property type="entry name" value="P-loop containing nucleoside triphosphate hydrolases"/>
    <property type="match status" value="1"/>
</dbReference>
<dbReference type="SUPFAM" id="SSF53474">
    <property type="entry name" value="alpha/beta-Hydrolases"/>
    <property type="match status" value="1"/>
</dbReference>
<dbReference type="EMBL" id="MU006311">
    <property type="protein sequence ID" value="KAF2849507.1"/>
    <property type="molecule type" value="Genomic_DNA"/>
</dbReference>
<keyword evidence="1" id="KW-0677">Repeat</keyword>
<accession>A0A6A7B497</accession>
<keyword evidence="4" id="KW-1185">Reference proteome</keyword>
<gene>
    <name evidence="3" type="ORF">T440DRAFT_555812</name>
</gene>
<evidence type="ECO:0000313" key="4">
    <source>
        <dbReference type="Proteomes" id="UP000799423"/>
    </source>
</evidence>
<dbReference type="Pfam" id="PF24883">
    <property type="entry name" value="NPHP3_N"/>
    <property type="match status" value="1"/>
</dbReference>
<dbReference type="OrthoDB" id="443402at2759"/>
<dbReference type="Proteomes" id="UP000799423">
    <property type="component" value="Unassembled WGS sequence"/>
</dbReference>
<dbReference type="PANTHER" id="PTHR10039:SF5">
    <property type="entry name" value="NACHT DOMAIN-CONTAINING PROTEIN"/>
    <property type="match status" value="1"/>
</dbReference>
<sequence>MEALAALGLASNIVQFISFTREIISTSRQIASDAGGLITNLELEAIAKNFHRLDSELQVTQRGGVDATEDRALRVGLEAAVDQALRRDIPPEHDYALWKAVTEAISLALPNDMISAVDGALHNGILSAITLARRNNYHPGMPVTANNVDRSTKDRKDLRLRINIAIDQALREGTSPAEDQELRKLCEGCSHVAGDLLTKIRSLGDSQKLSSGRKKPWANFRQALATVMKAGDIEELEARMDRYQKAVNTALLVSLRRQIKDEQSKGAVRDERMSERLLGFIANARSWQADLIDTLHSSKWQPSNEIDTERFAHQLKIGAGIDTQRFNQQRIHQLLRFDEITERHETIADAHRETFRWVYYQDHEEIATSADADSPAASPSDRQYNSFSDWLSGTGTMYWITGKPGSGKSTLMKYLADEPETLRLAKAWSGANQFIVARYFFWNSGTKMQMSKMGLLQTLLYQSLLGRERLIPSLFANRWTNYTLFGADVRPWTWSELTHALSSLFAIEDQRLLLFIDGLDEFESDPSDLVALILSWTKLSRHGVKMCVSSRPWLIFEESFKGIPWLRMEDLTRLDIQRYVEQNMAASSQWLDLQDYMQEETSKIIAEITEKAVGVFLWVTLVVSSLVEGLRDGDSIEDLWQRLSALPSRLEALFQSILSALNPEYFAQSCQLFQLVLTAFEPPTLLEMVFAQEGVNVAIEARLGRPDPKRLTYSTEMMRRRIASRSKGLLEAPKFPVDGETAKVEYLHRTVRDFFQGPEAWTYIRSGASDYDAPLLLAASSLRMAKMTPQVHRASVFDQFWRASAACIEYARKREDTHGTAPMNILNELEMTGHVYWTKEPLTQKSTYGSWMSIEEPNVPWKHNLTMAKHDPSLRDANVLSSHPPAVASNQWDIWNAVFGVQGYNNYPLEPWDKVTGEIYPEAVELWKPYDLSDYIVSNFNNARNLGKNLAGRIYVYVGTWDDYFLNEGVKEFQKRTDAAGGSGWANITILPEKLHGGNYQDREIWDYLEFLSSWIQDHGPSGTSPLSDDATAPSIRGNQWEDVIARGGRKAAIARQAPPSITPSRVKIGMEVTASVGRWDPGVMLKAQWFIDGKPTCDEFVAKQGATLNYIPLRKGRVQLLVTGRKRNYQTETRRSQEVVIVG</sequence>
<dbReference type="InterPro" id="IPR027417">
    <property type="entry name" value="P-loop_NTPase"/>
</dbReference>
<dbReference type="InterPro" id="IPR007111">
    <property type="entry name" value="NACHT_NTPase"/>
</dbReference>
<dbReference type="Pfam" id="PF25053">
    <property type="entry name" value="DUF7791"/>
    <property type="match status" value="1"/>
</dbReference>
<proteinExistence type="predicted"/>
<name>A0A6A7B497_9PLEO</name>
<dbReference type="PROSITE" id="PS50837">
    <property type="entry name" value="NACHT"/>
    <property type="match status" value="1"/>
</dbReference>